<feature type="compositionally biased region" description="Basic and acidic residues" evidence="11">
    <location>
        <begin position="73"/>
        <end position="83"/>
    </location>
</feature>
<dbReference type="PROSITE" id="PS51194">
    <property type="entry name" value="HELICASE_CTER"/>
    <property type="match status" value="1"/>
</dbReference>
<feature type="domain" description="DEAD-box RNA helicase Q" evidence="14">
    <location>
        <begin position="345"/>
        <end position="373"/>
    </location>
</feature>
<dbReference type="PROSITE" id="PS00039">
    <property type="entry name" value="DEAD_ATP_HELICASE"/>
    <property type="match status" value="1"/>
</dbReference>
<reference evidence="16" key="1">
    <citation type="submission" date="2011-11" db="EMBL/GenBank/DDBJ databases">
        <title>The Draft Genome of Spermophilus tridecemlineatus.</title>
        <authorList>
            <consortium name="The Broad Institute Genome Assembly &amp; Analysis Group"/>
            <consortium name="Computational R&amp;D Group"/>
            <consortium name="and Sequencing Platform"/>
            <person name="Di Palma F."/>
            <person name="Alfoldi J."/>
            <person name="Johnson J."/>
            <person name="Berlin A."/>
            <person name="Gnerre S."/>
            <person name="Jaffe D."/>
            <person name="MacCallum I."/>
            <person name="Young S."/>
            <person name="Walker B.J."/>
            <person name="Lindblad-Toh K."/>
        </authorList>
    </citation>
    <scope>NUCLEOTIDE SEQUENCE [LARGE SCALE GENOMIC DNA]</scope>
</reference>
<dbReference type="CTD" id="168400"/>
<comment type="catalytic activity">
    <reaction evidence="7">
        <text>ATP + H2O = ADP + phosphate + H(+)</text>
        <dbReference type="Rhea" id="RHEA:13065"/>
        <dbReference type="ChEBI" id="CHEBI:15377"/>
        <dbReference type="ChEBI" id="CHEBI:15378"/>
        <dbReference type="ChEBI" id="CHEBI:30616"/>
        <dbReference type="ChEBI" id="CHEBI:43474"/>
        <dbReference type="ChEBI" id="CHEBI:456216"/>
        <dbReference type="EC" id="3.6.4.13"/>
    </reaction>
</comment>
<dbReference type="PROSITE" id="PS51192">
    <property type="entry name" value="HELICASE_ATP_BIND_1"/>
    <property type="match status" value="1"/>
</dbReference>
<comment type="similarity">
    <text evidence="10">Belongs to the DEAD box helicase family.</text>
</comment>
<dbReference type="PROSITE" id="PS50084">
    <property type="entry name" value="KH_TYPE_1"/>
    <property type="match status" value="1"/>
</dbReference>
<dbReference type="PANTHER" id="PTHR47958">
    <property type="entry name" value="ATP-DEPENDENT RNA HELICASE DBP3"/>
    <property type="match status" value="1"/>
</dbReference>
<dbReference type="GO" id="GO:0003724">
    <property type="term" value="F:RNA helicase activity"/>
    <property type="evidence" value="ECO:0007669"/>
    <property type="project" value="UniProtKB-EC"/>
</dbReference>
<dbReference type="SUPFAM" id="SSF54791">
    <property type="entry name" value="Eukaryotic type KH-domain (KH-domain type I)"/>
    <property type="match status" value="1"/>
</dbReference>
<dbReference type="InterPro" id="IPR000629">
    <property type="entry name" value="RNA-helicase_DEAD-box_CS"/>
</dbReference>
<dbReference type="AlphaFoldDB" id="I3MZZ3"/>
<dbReference type="InterPro" id="IPR011545">
    <property type="entry name" value="DEAD/DEAH_box_helicase_dom"/>
</dbReference>
<dbReference type="GO" id="GO:0061614">
    <property type="term" value="P:miRNA transcription"/>
    <property type="evidence" value="ECO:0007669"/>
    <property type="project" value="UniProtKB-ARBA"/>
</dbReference>
<keyword evidence="5 10" id="KW-0067">ATP-binding</keyword>
<dbReference type="FunFam" id="3.40.50.300:FF:000008">
    <property type="entry name" value="ATP-dependent RNA helicase RhlB"/>
    <property type="match status" value="1"/>
</dbReference>
<dbReference type="CDD" id="cd18787">
    <property type="entry name" value="SF2_C_DEAD"/>
    <property type="match status" value="1"/>
</dbReference>
<feature type="domain" description="Helicase ATP-binding" evidence="12">
    <location>
        <begin position="376"/>
        <end position="551"/>
    </location>
</feature>
<evidence type="ECO:0000313" key="16">
    <source>
        <dbReference type="Proteomes" id="UP000005215"/>
    </source>
</evidence>
<keyword evidence="2 10" id="KW-0547">Nucleotide-binding</keyword>
<evidence type="ECO:0000256" key="6">
    <source>
        <dbReference type="ARBA" id="ARBA00022884"/>
    </source>
</evidence>
<dbReference type="InterPro" id="IPR014001">
    <property type="entry name" value="Helicase_ATP-bd"/>
</dbReference>
<dbReference type="InterPro" id="IPR001650">
    <property type="entry name" value="Helicase_C-like"/>
</dbReference>
<feature type="short sequence motif" description="Q motif" evidence="9">
    <location>
        <begin position="345"/>
        <end position="373"/>
    </location>
</feature>
<dbReference type="RefSeq" id="XP_040144027.1">
    <property type="nucleotide sequence ID" value="XM_040288093.1"/>
</dbReference>
<dbReference type="InterPro" id="IPR027417">
    <property type="entry name" value="P-loop_NTPase"/>
</dbReference>
<dbReference type="GO" id="GO:0005524">
    <property type="term" value="F:ATP binding"/>
    <property type="evidence" value="ECO:0007669"/>
    <property type="project" value="UniProtKB-KW"/>
</dbReference>
<feature type="compositionally biased region" description="Gly residues" evidence="11">
    <location>
        <begin position="98"/>
        <end position="112"/>
    </location>
</feature>
<evidence type="ECO:0000259" key="13">
    <source>
        <dbReference type="PROSITE" id="PS51194"/>
    </source>
</evidence>
<dbReference type="GeneID" id="101970680"/>
<dbReference type="KEGG" id="iti:101970680"/>
<dbReference type="InterPro" id="IPR014014">
    <property type="entry name" value="RNA_helicase_DEAD_Q_motif"/>
</dbReference>
<feature type="region of interest" description="Disordered" evidence="11">
    <location>
        <begin position="1"/>
        <end position="158"/>
    </location>
</feature>
<keyword evidence="6 8" id="KW-0694">RNA-binding</keyword>
<keyword evidence="16" id="KW-1185">Reference proteome</keyword>
<feature type="compositionally biased region" description="Basic residues" evidence="11">
    <location>
        <begin position="739"/>
        <end position="751"/>
    </location>
</feature>
<dbReference type="FunFam" id="3.30.1370.10:FF:000083">
    <property type="entry name" value="DEAD (Asp-Glu-Ala-Asp) box polypeptide 43"/>
    <property type="match status" value="1"/>
</dbReference>
<dbReference type="Pfam" id="PF00013">
    <property type="entry name" value="KH_1"/>
    <property type="match status" value="1"/>
</dbReference>
<keyword evidence="3 10" id="KW-0378">Hydrolase</keyword>
<dbReference type="InParanoid" id="I3MZZ3"/>
<name>I3MZZ3_ICTTR</name>
<dbReference type="SMART" id="SM00490">
    <property type="entry name" value="HELICc"/>
    <property type="match status" value="1"/>
</dbReference>
<evidence type="ECO:0000259" key="12">
    <source>
        <dbReference type="PROSITE" id="PS51192"/>
    </source>
</evidence>
<feature type="compositionally biased region" description="Basic and acidic residues" evidence="11">
    <location>
        <begin position="727"/>
        <end position="738"/>
    </location>
</feature>
<dbReference type="InterPro" id="IPR004088">
    <property type="entry name" value="KH_dom_type_1"/>
</dbReference>
<evidence type="ECO:0000256" key="7">
    <source>
        <dbReference type="ARBA" id="ARBA00047984"/>
    </source>
</evidence>
<dbReference type="OrthoDB" id="196131at2759"/>
<evidence type="ECO:0000313" key="15">
    <source>
        <dbReference type="Ensembl" id="ENSSTOP00000017689.2"/>
    </source>
</evidence>
<dbReference type="CDD" id="cd22430">
    <property type="entry name" value="KH-I_DDX43_DDX53"/>
    <property type="match status" value="1"/>
</dbReference>
<feature type="compositionally biased region" description="Gly residues" evidence="11">
    <location>
        <begin position="36"/>
        <end position="52"/>
    </location>
</feature>
<dbReference type="Pfam" id="PF00271">
    <property type="entry name" value="Helicase_C"/>
    <property type="match status" value="1"/>
</dbReference>
<dbReference type="SMART" id="SM00322">
    <property type="entry name" value="KH"/>
    <property type="match status" value="1"/>
</dbReference>
<dbReference type="STRING" id="43179.ENSSTOP00000017689"/>
<dbReference type="GeneTree" id="ENSGT00940000164183"/>
<dbReference type="EC" id="3.6.4.13" evidence="1"/>
<dbReference type="PROSITE" id="PS51195">
    <property type="entry name" value="Q_MOTIF"/>
    <property type="match status" value="1"/>
</dbReference>
<dbReference type="SMART" id="SM00487">
    <property type="entry name" value="DEXDc"/>
    <property type="match status" value="1"/>
</dbReference>
<dbReference type="GO" id="GO:0000381">
    <property type="term" value="P:regulation of alternative mRNA splicing, via spliceosome"/>
    <property type="evidence" value="ECO:0007669"/>
    <property type="project" value="UniProtKB-ARBA"/>
</dbReference>
<feature type="compositionally biased region" description="Basic and acidic residues" evidence="11">
    <location>
        <begin position="1"/>
        <end position="14"/>
    </location>
</feature>
<dbReference type="Proteomes" id="UP000005215">
    <property type="component" value="Unassembled WGS sequence"/>
</dbReference>
<feature type="domain" description="Helicase C-terminal" evidence="13">
    <location>
        <begin position="579"/>
        <end position="724"/>
    </location>
</feature>
<evidence type="ECO:0000256" key="3">
    <source>
        <dbReference type="ARBA" id="ARBA00022801"/>
    </source>
</evidence>
<dbReference type="InterPro" id="IPR036612">
    <property type="entry name" value="KH_dom_type_1_sf"/>
</dbReference>
<dbReference type="InterPro" id="IPR004087">
    <property type="entry name" value="KH_dom"/>
</dbReference>
<dbReference type="GO" id="GO:0000380">
    <property type="term" value="P:alternative mRNA splicing, via spliceosome"/>
    <property type="evidence" value="ECO:0007669"/>
    <property type="project" value="UniProtKB-ARBA"/>
</dbReference>
<dbReference type="Gene3D" id="3.40.50.300">
    <property type="entry name" value="P-loop containing nucleotide triphosphate hydrolases"/>
    <property type="match status" value="2"/>
</dbReference>
<gene>
    <name evidence="15" type="primary">Ddx53</name>
</gene>
<dbReference type="GO" id="GO:0016787">
    <property type="term" value="F:hydrolase activity"/>
    <property type="evidence" value="ECO:0007669"/>
    <property type="project" value="UniProtKB-KW"/>
</dbReference>
<dbReference type="Ensembl" id="ENSSTOT00000023173.2">
    <property type="protein sequence ID" value="ENSSTOP00000017689.2"/>
    <property type="gene ID" value="ENSSTOG00000027719.2"/>
</dbReference>
<dbReference type="HOGENOM" id="CLU_003041_16_8_1"/>
<evidence type="ECO:0000256" key="8">
    <source>
        <dbReference type="PROSITE-ProRule" id="PRU00117"/>
    </source>
</evidence>
<dbReference type="CDD" id="cd17958">
    <property type="entry name" value="DEADc_DDX43_DDX53"/>
    <property type="match status" value="1"/>
</dbReference>
<evidence type="ECO:0000256" key="4">
    <source>
        <dbReference type="ARBA" id="ARBA00022806"/>
    </source>
</evidence>
<evidence type="ECO:0000256" key="11">
    <source>
        <dbReference type="SAM" id="MobiDB-lite"/>
    </source>
</evidence>
<sequence length="751" mass="83239">MSWAPEWKRVESNPRDPGGSWDNRGGHGGAREGRGQGRGGRHSGGQGGGSWDGRGRSRDPGRSQGQGQVSDSGRGRDQGRDSDLGGGGGEDSDSSRGRGSGGDSDSGRGRGQGQDSDPGVGGGPDQDSDPVRGGSPDRDSDLGQCQGQHQGKDYGWSSLSDHLGPRATGSRELPLCFSLNNNMVGVVIGRGGSKIKDIQHLTNTKIQIIKGDSEAEVKIFGSHDMKAKAKEAIETLLKKQQSYNSKYADNAASQLPSESSLSTNYTVRRAQPLLDWDQIRAESMKWEKRKWADLPPIKKDFYIESKETSLMSEAEVDNWRKENFNIICDDLKIAEKRIIPNPTCKFKDAFQQYPELLRNITMAGFQKPTPIQSQAWPIILQGIDLIGVAQTGTGKTLAYLMPGFIHLSSQPIPKEQRNGPGMLVLTPTRELALQVNSECSKYSYEGLKSICIYGGGNRKEQIQAITEGVDIIIATPGRLNDLQMNNFVNLRSITYLVLDEADKMLDLGFEHQIMKILLDVRPDRQTIMTSATWPDTVRRLAHSYLKEPMIVYVGTLDLAAVHTVKQNVIVTTEEEKRALIQEFLKNMSPQDKVIVFVSRKLIADDLSSDLSIQGIPVQLLHGDRDQSDREQALEDFRTGRVKILIATDLASRGLDVDDITHVYNYDFPRNIEEYVHRVGRTGRAGKTGISITLFTKSDSKTANELIKILKRASQIIPEDLATMAEEYQLHEEKKDTERRSRKYQGKSKKFN</sequence>
<evidence type="ECO:0000256" key="2">
    <source>
        <dbReference type="ARBA" id="ARBA00022741"/>
    </source>
</evidence>
<keyword evidence="4 10" id="KW-0347">Helicase</keyword>
<feature type="region of interest" description="Disordered" evidence="11">
    <location>
        <begin position="727"/>
        <end position="751"/>
    </location>
</feature>
<dbReference type="Pfam" id="PF00270">
    <property type="entry name" value="DEAD"/>
    <property type="match status" value="1"/>
</dbReference>
<evidence type="ECO:0000256" key="9">
    <source>
        <dbReference type="PROSITE-ProRule" id="PRU00552"/>
    </source>
</evidence>
<dbReference type="SUPFAM" id="SSF52540">
    <property type="entry name" value="P-loop containing nucleoside triphosphate hydrolases"/>
    <property type="match status" value="1"/>
</dbReference>
<dbReference type="GO" id="GO:0045445">
    <property type="term" value="P:myoblast differentiation"/>
    <property type="evidence" value="ECO:0007669"/>
    <property type="project" value="UniProtKB-ARBA"/>
</dbReference>
<protein>
    <recommendedName>
        <fullName evidence="1">RNA helicase</fullName>
        <ecNumber evidence="1">3.6.4.13</ecNumber>
    </recommendedName>
</protein>
<dbReference type="GO" id="GO:0003723">
    <property type="term" value="F:RNA binding"/>
    <property type="evidence" value="ECO:0007669"/>
    <property type="project" value="UniProtKB-UniRule"/>
</dbReference>
<evidence type="ECO:0000256" key="5">
    <source>
        <dbReference type="ARBA" id="ARBA00022840"/>
    </source>
</evidence>
<dbReference type="eggNOG" id="KOG0336">
    <property type="taxonomic scope" value="Eukaryota"/>
</dbReference>
<reference evidence="15" key="3">
    <citation type="submission" date="2025-09" db="UniProtKB">
        <authorList>
            <consortium name="Ensembl"/>
        </authorList>
    </citation>
    <scope>IDENTIFICATION</scope>
</reference>
<organism evidence="15 16">
    <name type="scientific">Ictidomys tridecemlineatus</name>
    <name type="common">Thirteen-lined ground squirrel</name>
    <name type="synonym">Spermophilus tridecemlineatus</name>
    <dbReference type="NCBI Taxonomy" id="43179"/>
    <lineage>
        <taxon>Eukaryota</taxon>
        <taxon>Metazoa</taxon>
        <taxon>Chordata</taxon>
        <taxon>Craniata</taxon>
        <taxon>Vertebrata</taxon>
        <taxon>Euteleostomi</taxon>
        <taxon>Mammalia</taxon>
        <taxon>Eutheria</taxon>
        <taxon>Euarchontoglires</taxon>
        <taxon>Glires</taxon>
        <taxon>Rodentia</taxon>
        <taxon>Sciuromorpha</taxon>
        <taxon>Sciuridae</taxon>
        <taxon>Xerinae</taxon>
        <taxon>Marmotini</taxon>
        <taxon>Ictidomys</taxon>
    </lineage>
</organism>
<feature type="compositionally biased region" description="Low complexity" evidence="11">
    <location>
        <begin position="62"/>
        <end position="72"/>
    </location>
</feature>
<evidence type="ECO:0000256" key="10">
    <source>
        <dbReference type="RuleBase" id="RU000492"/>
    </source>
</evidence>
<dbReference type="EMBL" id="AGTP01079221">
    <property type="status" value="NOT_ANNOTATED_CDS"/>
    <property type="molecule type" value="Genomic_DNA"/>
</dbReference>
<accession>I3MZZ3</accession>
<dbReference type="Gene3D" id="3.30.1370.10">
    <property type="entry name" value="K Homology domain, type 1"/>
    <property type="match status" value="1"/>
</dbReference>
<reference evidence="15" key="2">
    <citation type="submission" date="2025-08" db="UniProtKB">
        <authorList>
            <consortium name="Ensembl"/>
        </authorList>
    </citation>
    <scope>IDENTIFICATION</scope>
</reference>
<proteinExistence type="inferred from homology"/>
<evidence type="ECO:0000256" key="1">
    <source>
        <dbReference type="ARBA" id="ARBA00012552"/>
    </source>
</evidence>
<dbReference type="FunFam" id="3.40.50.300:FF:000079">
    <property type="entry name" value="probable ATP-dependent RNA helicase DDX17"/>
    <property type="match status" value="1"/>
</dbReference>
<evidence type="ECO:0000259" key="14">
    <source>
        <dbReference type="PROSITE" id="PS51195"/>
    </source>
</evidence>